<organism evidence="1 2">
    <name type="scientific">Paenibacillus amylolyticus</name>
    <dbReference type="NCBI Taxonomy" id="1451"/>
    <lineage>
        <taxon>Bacteria</taxon>
        <taxon>Bacillati</taxon>
        <taxon>Bacillota</taxon>
        <taxon>Bacilli</taxon>
        <taxon>Bacillales</taxon>
        <taxon>Paenibacillaceae</taxon>
        <taxon>Paenibacillus</taxon>
    </lineage>
</organism>
<proteinExistence type="predicted"/>
<evidence type="ECO:0000313" key="2">
    <source>
        <dbReference type="Proteomes" id="UP001254832"/>
    </source>
</evidence>
<dbReference type="RefSeq" id="WP_310138534.1">
    <property type="nucleotide sequence ID" value="NZ_JAVDTR010000004.1"/>
</dbReference>
<gene>
    <name evidence="1" type="ORF">J2W91_001878</name>
</gene>
<reference evidence="1" key="1">
    <citation type="submission" date="2023-07" db="EMBL/GenBank/DDBJ databases">
        <title>Sorghum-associated microbial communities from plants grown in Nebraska, USA.</title>
        <authorList>
            <person name="Schachtman D."/>
        </authorList>
    </citation>
    <scope>NUCLEOTIDE SEQUENCE</scope>
    <source>
        <strain evidence="1">BE80</strain>
    </source>
</reference>
<dbReference type="EMBL" id="JAVDTR010000004">
    <property type="protein sequence ID" value="MDR6723426.1"/>
    <property type="molecule type" value="Genomic_DNA"/>
</dbReference>
<dbReference type="Gene3D" id="1.10.30.50">
    <property type="match status" value="1"/>
</dbReference>
<comment type="caution">
    <text evidence="1">The sequence shown here is derived from an EMBL/GenBank/DDBJ whole genome shotgun (WGS) entry which is preliminary data.</text>
</comment>
<evidence type="ECO:0000313" key="1">
    <source>
        <dbReference type="EMBL" id="MDR6723426.1"/>
    </source>
</evidence>
<name>A0AAP5LLT4_PAEAM</name>
<sequence length="594" mass="70636">MEVNPKDPIVRYAILEAHGFKCYYSKLSLNMFTLTIDHIIPQSYDTNIVEFDAYKKILGYDFEINHLYNLVPATWEINKLKGDKLYDIPHAIFLMNRAKEKATAILKRIDELRKYKYFEKSLSMVTAYIGSSDNPRQELSKITELLPEYFGSYDVKREVSERGLSRTEPSVSLTAILPKDFEQLGSCCFEFKSIFASDCMITLSHEQITQQLLVGLNTDYKLKKRRFVIGPHFKLPNVYYIQLGNNRFAIEEKEVEELCEIVDDLGQVYTNRFQAIELEWKTLKFKDFNPYEFSVKLFQIKRNLWNKMIEFSWEFDYSNGDSEWHIFNRTSSAIMLYSDGTVLTRLEPEHLEPYLNTTHLNIEDMIWIKWKRYDNKYIKSEESWSAEQTFFWMKNIFIPYVIYYYEFIKSKRNWVAMRPSFNEFTESYNCDDFIFNSGVQTQPSFEEINNVEDLLSEMYSLQKFFNLNSSVTLSSEETRNVYLGIKYILMSIDVPDYSNYYIKKQINHSMHDKFENDALVLINHKLETTDLSDTTSYHIEGLFKCYIEALKCEDALRSLKKTVITEIIKLLKPVWRKYQLIKYIQRISKENNYN</sequence>
<dbReference type="AlphaFoldDB" id="A0AAP5LLT4"/>
<protein>
    <submittedName>
        <fullName evidence="1">Uncharacterized protein</fullName>
    </submittedName>
</protein>
<dbReference type="Proteomes" id="UP001254832">
    <property type="component" value="Unassembled WGS sequence"/>
</dbReference>
<accession>A0AAP5LLT4</accession>